<gene>
    <name evidence="2" type="ORF">KK062_14855</name>
</gene>
<sequence length="150" mass="16579">MLRIATLTVFLALGFSCTRIAPAGFWEDFKSDLVNGSSNDHGPWGGRRIMNWASESTSTFNSKEVIAFARENGWEMVDSLTVNEGGLDAFLMRDDQLNITAEITGKSKAYVFKTGWIVVDPGTNETTAVNGFVVINETGTEMLVYHEWGE</sequence>
<feature type="chain" id="PRO_5043036465" description="Lipoprotein" evidence="1">
    <location>
        <begin position="22"/>
        <end position="150"/>
    </location>
</feature>
<feature type="signal peptide" evidence="1">
    <location>
        <begin position="1"/>
        <end position="21"/>
    </location>
</feature>
<name>A0AAP2E102_9BACT</name>
<organism evidence="2 3">
    <name type="scientific">Dawidia cretensis</name>
    <dbReference type="NCBI Taxonomy" id="2782350"/>
    <lineage>
        <taxon>Bacteria</taxon>
        <taxon>Pseudomonadati</taxon>
        <taxon>Bacteroidota</taxon>
        <taxon>Cytophagia</taxon>
        <taxon>Cytophagales</taxon>
        <taxon>Chryseotaleaceae</taxon>
        <taxon>Dawidia</taxon>
    </lineage>
</organism>
<dbReference type="PROSITE" id="PS51257">
    <property type="entry name" value="PROKAR_LIPOPROTEIN"/>
    <property type="match status" value="1"/>
</dbReference>
<accession>A0AAP2E102</accession>
<evidence type="ECO:0008006" key="4">
    <source>
        <dbReference type="Google" id="ProtNLM"/>
    </source>
</evidence>
<keyword evidence="1" id="KW-0732">Signal</keyword>
<dbReference type="Proteomes" id="UP001319080">
    <property type="component" value="Unassembled WGS sequence"/>
</dbReference>
<dbReference type="AlphaFoldDB" id="A0AAP2E102"/>
<reference evidence="2 3" key="1">
    <citation type="submission" date="2021-05" db="EMBL/GenBank/DDBJ databases">
        <title>A Polyphasic approach of four new species of the genus Ohtaekwangia: Ohtaekwangia histidinii sp. nov., Ohtaekwangia cretensis sp. nov., Ohtaekwangia indiensis sp. nov., Ohtaekwangia reichenbachii sp. nov. from diverse environment.</title>
        <authorList>
            <person name="Octaviana S."/>
        </authorList>
    </citation>
    <scope>NUCLEOTIDE SEQUENCE [LARGE SCALE GENOMIC DNA]</scope>
    <source>
        <strain evidence="2 3">PWU5</strain>
    </source>
</reference>
<dbReference type="RefSeq" id="WP_254085099.1">
    <property type="nucleotide sequence ID" value="NZ_JAHESE010000014.1"/>
</dbReference>
<proteinExistence type="predicted"/>
<keyword evidence="3" id="KW-1185">Reference proteome</keyword>
<evidence type="ECO:0000256" key="1">
    <source>
        <dbReference type="SAM" id="SignalP"/>
    </source>
</evidence>
<dbReference type="EMBL" id="JAHESE010000014">
    <property type="protein sequence ID" value="MBT1709519.1"/>
    <property type="molecule type" value="Genomic_DNA"/>
</dbReference>
<evidence type="ECO:0000313" key="2">
    <source>
        <dbReference type="EMBL" id="MBT1709519.1"/>
    </source>
</evidence>
<protein>
    <recommendedName>
        <fullName evidence="4">Lipoprotein</fullName>
    </recommendedName>
</protein>
<evidence type="ECO:0000313" key="3">
    <source>
        <dbReference type="Proteomes" id="UP001319080"/>
    </source>
</evidence>
<comment type="caution">
    <text evidence="2">The sequence shown here is derived from an EMBL/GenBank/DDBJ whole genome shotgun (WGS) entry which is preliminary data.</text>
</comment>